<evidence type="ECO:0000256" key="4">
    <source>
        <dbReference type="ARBA" id="ARBA00023136"/>
    </source>
</evidence>
<keyword evidence="3 5" id="KW-1133">Transmembrane helix</keyword>
<proteinExistence type="predicted"/>
<evidence type="ECO:0000256" key="5">
    <source>
        <dbReference type="SAM" id="Phobius"/>
    </source>
</evidence>
<feature type="transmembrane region" description="Helical" evidence="5">
    <location>
        <begin position="75"/>
        <end position="96"/>
    </location>
</feature>
<keyword evidence="2 5" id="KW-0812">Transmembrane</keyword>
<gene>
    <name evidence="6" type="ORF">N4S67_00810</name>
</gene>
<sequence>MKTALQSVASGLFGFAFFAVLLFVPAGTVNYWQAWVFISVFLVAAMGSSIYLLVRNPAALRRRMHAGPTAETRTVQKFAITGTVAMVVAVLIVSALDHRFGWSQVPTQVVIVGDILVGVGLGIAQLVVVQNSYAAATITVEAEQTVVTTGLYGLVRHPMYFGTLIMMIGTPLALDSYWGLLALAFGLPVLGVRIFDEESMLEQELDGYRDYMAKVHHRLVPYVW</sequence>
<evidence type="ECO:0000313" key="7">
    <source>
        <dbReference type="Proteomes" id="UP001206639"/>
    </source>
</evidence>
<comment type="caution">
    <text evidence="6">The sequence shown here is derived from an EMBL/GenBank/DDBJ whole genome shotgun (WGS) entry which is preliminary data.</text>
</comment>
<reference evidence="7" key="1">
    <citation type="submission" date="2023-07" db="EMBL/GenBank/DDBJ databases">
        <authorList>
            <person name="Deng Y."/>
            <person name="Zhang Y.-Q."/>
        </authorList>
    </citation>
    <scope>NUCLEOTIDE SEQUENCE [LARGE SCALE GENOMIC DNA]</scope>
    <source>
        <strain evidence="7">CPCC 205710</strain>
    </source>
</reference>
<keyword evidence="4 5" id="KW-0472">Membrane</keyword>
<protein>
    <submittedName>
        <fullName evidence="6">Isoprenylcysteine carboxylmethyltransferase family protein</fullName>
    </submittedName>
</protein>
<organism evidence="6 7">
    <name type="scientific">Mycobacterium deserti</name>
    <dbReference type="NCBI Taxonomy" id="2978347"/>
    <lineage>
        <taxon>Bacteria</taxon>
        <taxon>Bacillati</taxon>
        <taxon>Actinomycetota</taxon>
        <taxon>Actinomycetes</taxon>
        <taxon>Mycobacteriales</taxon>
        <taxon>Mycobacteriaceae</taxon>
        <taxon>Mycobacterium</taxon>
    </lineage>
</organism>
<dbReference type="EMBL" id="JAODWD010000001">
    <property type="protein sequence ID" value="MCT7656955.1"/>
    <property type="molecule type" value="Genomic_DNA"/>
</dbReference>
<feature type="transmembrane region" description="Helical" evidence="5">
    <location>
        <begin position="32"/>
        <end position="54"/>
    </location>
</feature>
<dbReference type="Pfam" id="PF04191">
    <property type="entry name" value="PEMT"/>
    <property type="match status" value="1"/>
</dbReference>
<evidence type="ECO:0000256" key="1">
    <source>
        <dbReference type="ARBA" id="ARBA00004127"/>
    </source>
</evidence>
<feature type="transmembrane region" description="Helical" evidence="5">
    <location>
        <begin position="108"/>
        <end position="129"/>
    </location>
</feature>
<accession>A0ABT2M719</accession>
<feature type="transmembrane region" description="Helical" evidence="5">
    <location>
        <begin position="7"/>
        <end position="26"/>
    </location>
</feature>
<evidence type="ECO:0000256" key="2">
    <source>
        <dbReference type="ARBA" id="ARBA00022692"/>
    </source>
</evidence>
<feature type="transmembrane region" description="Helical" evidence="5">
    <location>
        <begin position="150"/>
        <end position="170"/>
    </location>
</feature>
<comment type="subcellular location">
    <subcellularLocation>
        <location evidence="1">Endomembrane system</location>
        <topology evidence="1">Multi-pass membrane protein</topology>
    </subcellularLocation>
</comment>
<dbReference type="PANTHER" id="PTHR43847:SF1">
    <property type="entry name" value="BLL3993 PROTEIN"/>
    <property type="match status" value="1"/>
</dbReference>
<name>A0ABT2M719_9MYCO</name>
<evidence type="ECO:0000313" key="6">
    <source>
        <dbReference type="EMBL" id="MCT7656955.1"/>
    </source>
</evidence>
<keyword evidence="7" id="KW-1185">Reference proteome</keyword>
<dbReference type="InterPro" id="IPR052527">
    <property type="entry name" value="Metal_cation-efflux_comp"/>
</dbReference>
<evidence type="ECO:0000256" key="3">
    <source>
        <dbReference type="ARBA" id="ARBA00022989"/>
    </source>
</evidence>
<dbReference type="PANTHER" id="PTHR43847">
    <property type="entry name" value="BLL3993 PROTEIN"/>
    <property type="match status" value="1"/>
</dbReference>
<feature type="transmembrane region" description="Helical" evidence="5">
    <location>
        <begin position="176"/>
        <end position="195"/>
    </location>
</feature>
<dbReference type="Gene3D" id="1.20.120.1630">
    <property type="match status" value="1"/>
</dbReference>
<dbReference type="Proteomes" id="UP001206639">
    <property type="component" value="Unassembled WGS sequence"/>
</dbReference>
<dbReference type="InterPro" id="IPR007318">
    <property type="entry name" value="Phopholipid_MeTrfase"/>
</dbReference>
<dbReference type="RefSeq" id="WP_260991041.1">
    <property type="nucleotide sequence ID" value="NZ_JAODWD010000001.1"/>
</dbReference>